<organism evidence="3 4">
    <name type="scientific">Lysobacter yangpyeongensis</name>
    <dbReference type="NCBI Taxonomy" id="346182"/>
    <lineage>
        <taxon>Bacteria</taxon>
        <taxon>Pseudomonadati</taxon>
        <taxon>Pseudomonadota</taxon>
        <taxon>Gammaproteobacteria</taxon>
        <taxon>Lysobacterales</taxon>
        <taxon>Lysobacteraceae</taxon>
        <taxon>Lysobacter</taxon>
    </lineage>
</organism>
<dbReference type="Pfam" id="PF13181">
    <property type="entry name" value="TPR_8"/>
    <property type="match status" value="1"/>
</dbReference>
<keyword evidence="4" id="KW-1185">Reference proteome</keyword>
<feature type="compositionally biased region" description="Basic and acidic residues" evidence="1">
    <location>
        <begin position="36"/>
        <end position="68"/>
    </location>
</feature>
<evidence type="ECO:0000313" key="3">
    <source>
        <dbReference type="EMBL" id="MFC5570831.1"/>
    </source>
</evidence>
<comment type="caution">
    <text evidence="3">The sequence shown here is derived from an EMBL/GenBank/DDBJ whole genome shotgun (WGS) entry which is preliminary data.</text>
</comment>
<feature type="chain" id="PRO_5045260070" evidence="2">
    <location>
        <begin position="30"/>
        <end position="406"/>
    </location>
</feature>
<feature type="signal peptide" evidence="2">
    <location>
        <begin position="1"/>
        <end position="29"/>
    </location>
</feature>
<dbReference type="RefSeq" id="WP_386755315.1">
    <property type="nucleotide sequence ID" value="NZ_JBHSNM010000004.1"/>
</dbReference>
<sequence length="406" mass="44460">MTPTSTRRTVLAAAVAAVLAFGAISQASAQSAAERAQQRRAEREAAKADKGEKKKEDAFPNATRKEPSTKASAKATPKLQKMMKLYDADKAAEARAMADEILGNESFNAYDRSFAAQIAAQIAYESDDSNAAIAYLDKALSLNGLDNNGHYNAMLMKAQLQLQEDKYPEGLATIDQFLSETKSQNPEHLVIKGNALYRMEKYPEAAAVLKQAIDATPEPRADWQQLLMAAYAESGQADQAIAMAEKVAAKSPNDKRAQMNLVAVYLQSDKYDQAAATLEKLRAAGQFTEDKDYRQLYATYLNSEGKEKQAAVVIKEGLDKGILKPDHQAYLALAQSYYFSDQPIPAIDAYKKAAPLDDDGETYLNLARLLWQEDRIPEAKEAAKQAIAKGLKKPDDAKKILALPAK</sequence>
<gene>
    <name evidence="3" type="ORF">ACFPN1_12245</name>
</gene>
<feature type="region of interest" description="Disordered" evidence="1">
    <location>
        <begin position="29"/>
        <end position="76"/>
    </location>
</feature>
<dbReference type="InterPro" id="IPR006311">
    <property type="entry name" value="TAT_signal"/>
</dbReference>
<dbReference type="Pfam" id="PF14559">
    <property type="entry name" value="TPR_19"/>
    <property type="match status" value="1"/>
</dbReference>
<reference evidence="4" key="1">
    <citation type="journal article" date="2019" name="Int. J. Syst. Evol. Microbiol.">
        <title>The Global Catalogue of Microorganisms (GCM) 10K type strain sequencing project: providing services to taxonomists for standard genome sequencing and annotation.</title>
        <authorList>
            <consortium name="The Broad Institute Genomics Platform"/>
            <consortium name="The Broad Institute Genome Sequencing Center for Infectious Disease"/>
            <person name="Wu L."/>
            <person name="Ma J."/>
        </authorList>
    </citation>
    <scope>NUCLEOTIDE SEQUENCE [LARGE SCALE GENOMIC DNA]</scope>
    <source>
        <strain evidence="4">KACC 11407</strain>
    </source>
</reference>
<dbReference type="Proteomes" id="UP001596036">
    <property type="component" value="Unassembled WGS sequence"/>
</dbReference>
<evidence type="ECO:0000256" key="2">
    <source>
        <dbReference type="SAM" id="SignalP"/>
    </source>
</evidence>
<evidence type="ECO:0000256" key="1">
    <source>
        <dbReference type="SAM" id="MobiDB-lite"/>
    </source>
</evidence>
<dbReference type="PANTHER" id="PTHR12558">
    <property type="entry name" value="CELL DIVISION CYCLE 16,23,27"/>
    <property type="match status" value="1"/>
</dbReference>
<dbReference type="InterPro" id="IPR019734">
    <property type="entry name" value="TPR_rpt"/>
</dbReference>
<dbReference type="Pfam" id="PF13432">
    <property type="entry name" value="TPR_16"/>
    <property type="match status" value="1"/>
</dbReference>
<evidence type="ECO:0000313" key="4">
    <source>
        <dbReference type="Proteomes" id="UP001596036"/>
    </source>
</evidence>
<keyword evidence="2" id="KW-0732">Signal</keyword>
<dbReference type="PANTHER" id="PTHR12558:SF44">
    <property type="entry name" value="TETRATRICOPEPTIDE REPEAT-CONTAINING PROTEIN"/>
    <property type="match status" value="1"/>
</dbReference>
<dbReference type="SMART" id="SM00028">
    <property type="entry name" value="TPR"/>
    <property type="match status" value="5"/>
</dbReference>
<dbReference type="SUPFAM" id="SSF48452">
    <property type="entry name" value="TPR-like"/>
    <property type="match status" value="2"/>
</dbReference>
<dbReference type="InterPro" id="IPR011990">
    <property type="entry name" value="TPR-like_helical_dom_sf"/>
</dbReference>
<dbReference type="Pfam" id="PF07721">
    <property type="entry name" value="TPR_4"/>
    <property type="match status" value="1"/>
</dbReference>
<name>A0ABW0SPN0_9GAMM</name>
<proteinExistence type="predicted"/>
<dbReference type="Gene3D" id="1.25.40.10">
    <property type="entry name" value="Tetratricopeptide repeat domain"/>
    <property type="match status" value="2"/>
</dbReference>
<dbReference type="PROSITE" id="PS51318">
    <property type="entry name" value="TAT"/>
    <property type="match status" value="1"/>
</dbReference>
<protein>
    <submittedName>
        <fullName evidence="3">Tetratricopeptide repeat protein</fullName>
    </submittedName>
</protein>
<accession>A0ABW0SPN0</accession>
<dbReference type="InterPro" id="IPR011717">
    <property type="entry name" value="TPR-4"/>
</dbReference>
<dbReference type="EMBL" id="JBHSNM010000004">
    <property type="protein sequence ID" value="MFC5570831.1"/>
    <property type="molecule type" value="Genomic_DNA"/>
</dbReference>